<gene>
    <name evidence="3" type="primary">LOC116303760</name>
</gene>
<dbReference type="RefSeq" id="XP_031569221.1">
    <property type="nucleotide sequence ID" value="XM_031713361.1"/>
</dbReference>
<dbReference type="AlphaFoldDB" id="A0A6P8IQ69"/>
<dbReference type="OrthoDB" id="525839at2759"/>
<accession>A0A6P8IQ69</accession>
<evidence type="ECO:0000313" key="2">
    <source>
        <dbReference type="Proteomes" id="UP000515163"/>
    </source>
</evidence>
<feature type="signal peptide" evidence="1">
    <location>
        <begin position="1"/>
        <end position="19"/>
    </location>
</feature>
<keyword evidence="1" id="KW-0732">Signal</keyword>
<keyword evidence="2" id="KW-1185">Reference proteome</keyword>
<proteinExistence type="predicted"/>
<name>A0A6P8IQ69_ACTTE</name>
<dbReference type="KEGG" id="aten:116303760"/>
<dbReference type="Proteomes" id="UP000515163">
    <property type="component" value="Unplaced"/>
</dbReference>
<dbReference type="InParanoid" id="A0A6P8IQ69"/>
<feature type="chain" id="PRO_5027907277" evidence="1">
    <location>
        <begin position="20"/>
        <end position="305"/>
    </location>
</feature>
<evidence type="ECO:0000256" key="1">
    <source>
        <dbReference type="SAM" id="SignalP"/>
    </source>
</evidence>
<evidence type="ECO:0000313" key="3">
    <source>
        <dbReference type="RefSeq" id="XP_031569221.1"/>
    </source>
</evidence>
<reference evidence="3" key="1">
    <citation type="submission" date="2025-08" db="UniProtKB">
        <authorList>
            <consortium name="RefSeq"/>
        </authorList>
    </citation>
    <scope>IDENTIFICATION</scope>
    <source>
        <tissue evidence="3">Tentacle</tissue>
    </source>
</reference>
<protein>
    <submittedName>
        <fullName evidence="3">Uncharacterized protein LOC116303760</fullName>
    </submittedName>
</protein>
<dbReference type="GeneID" id="116303760"/>
<sequence length="305" mass="33184">MKLFVVALAIIGYLGKCQGSAMVSPEALNVTLAVFSGVPDPQWLVTPNAFNYQKIKQLYGTAKTSRATYLLEQMPAKLGYKGFLIRENGQDQATLILGPATKELQEQLLKSIPVGKGLPESLQNQVAVVIKSGKVLPVDPKDLKERVVKRAAPNYEGASVIWNTNYARPRNNCYNYGNDKATNTFAQPGRGSGLVYGGITNDEIKEASRRDGLVKVDAGADIPNISPTGPWHLVALVVDPGVDFHWYRLDSNGNWSHKPGQTRITNTDGAGNLINDPRLAANALGGPNYAFVCFMKTNKNTVNIR</sequence>
<organism evidence="2 3">
    <name type="scientific">Actinia tenebrosa</name>
    <name type="common">Australian red waratah sea anemone</name>
    <dbReference type="NCBI Taxonomy" id="6105"/>
    <lineage>
        <taxon>Eukaryota</taxon>
        <taxon>Metazoa</taxon>
        <taxon>Cnidaria</taxon>
        <taxon>Anthozoa</taxon>
        <taxon>Hexacorallia</taxon>
        <taxon>Actiniaria</taxon>
        <taxon>Actiniidae</taxon>
        <taxon>Actinia</taxon>
    </lineage>
</organism>